<keyword evidence="4" id="KW-1185">Reference proteome</keyword>
<dbReference type="RefSeq" id="WP_083344134.1">
    <property type="nucleotide sequence ID" value="NZ_LT629690.1"/>
</dbReference>
<reference evidence="3 4" key="1">
    <citation type="submission" date="2016-10" db="EMBL/GenBank/DDBJ databases">
        <authorList>
            <person name="de Groot N.N."/>
        </authorList>
    </citation>
    <scope>NUCLEOTIDE SEQUENCE [LARGE SCALE GENOMIC DNA]</scope>
    <source>
        <strain evidence="3 4">GAS232</strain>
    </source>
</reference>
<feature type="domain" description="Xylose isomerase-like TIM barrel" evidence="2">
    <location>
        <begin position="53"/>
        <end position="284"/>
    </location>
</feature>
<dbReference type="GO" id="GO:0016853">
    <property type="term" value="F:isomerase activity"/>
    <property type="evidence" value="ECO:0007669"/>
    <property type="project" value="UniProtKB-KW"/>
</dbReference>
<dbReference type="Proteomes" id="UP000182427">
    <property type="component" value="Chromosome I"/>
</dbReference>
<dbReference type="InterPro" id="IPR013022">
    <property type="entry name" value="Xyl_isomerase-like_TIM-brl"/>
</dbReference>
<evidence type="ECO:0000259" key="2">
    <source>
        <dbReference type="Pfam" id="PF01261"/>
    </source>
</evidence>
<dbReference type="InterPro" id="IPR006311">
    <property type="entry name" value="TAT_signal"/>
</dbReference>
<keyword evidence="1" id="KW-0732">Signal</keyword>
<feature type="signal peptide" evidence="1">
    <location>
        <begin position="1"/>
        <end position="26"/>
    </location>
</feature>
<accession>A0A1G7H6K3</accession>
<keyword evidence="3" id="KW-0413">Isomerase</keyword>
<dbReference type="Pfam" id="PF01261">
    <property type="entry name" value="AP_endonuc_2"/>
    <property type="match status" value="1"/>
</dbReference>
<feature type="chain" id="PRO_5009241260" evidence="1">
    <location>
        <begin position="27"/>
        <end position="309"/>
    </location>
</feature>
<dbReference type="EMBL" id="LT629690">
    <property type="protein sequence ID" value="SDE96070.1"/>
    <property type="molecule type" value="Genomic_DNA"/>
</dbReference>
<gene>
    <name evidence="3" type="ORF">SAMN05444167_0933</name>
</gene>
<dbReference type="SUPFAM" id="SSF51658">
    <property type="entry name" value="Xylose isomerase-like"/>
    <property type="match status" value="1"/>
</dbReference>
<dbReference type="PANTHER" id="PTHR12110">
    <property type="entry name" value="HYDROXYPYRUVATE ISOMERASE"/>
    <property type="match status" value="1"/>
</dbReference>
<evidence type="ECO:0000256" key="1">
    <source>
        <dbReference type="SAM" id="SignalP"/>
    </source>
</evidence>
<protein>
    <submittedName>
        <fullName evidence="3">Sugar phosphate isomerase/epimerase</fullName>
    </submittedName>
</protein>
<dbReference type="OrthoDB" id="3185623at2"/>
<sequence length="309" mass="33607">MTSLDRRNFLRLGAASLAAATIPALAQSTSTDLPKLGVVAKVVGKGTVEETIKHVNELGFTTCQIYLDALNLGQVKPLQAALKKYGVTVSAISEHNPGPRVFDFDRGPSTIGLVPSEYRRERIAALKLAADFANACDVDAIHSHLGFIPEEPTSPAYEAAVAAIREVAEYCKPKGVMLLAETGEETPITLLRTIQDVGTGNFFVNLDTANLILYGKGNPVDAMDVFGKYVRGTHMKDGLFPTNPHKLGEEVAIGKGRVDFPELFRRLHAVNYRRTITIEREISGPQQTADILASKVYLQRLIETNYGKG</sequence>
<name>A0A1G7H6K3_9BACT</name>
<dbReference type="InterPro" id="IPR050312">
    <property type="entry name" value="IolE/XylAMocC-like"/>
</dbReference>
<dbReference type="InterPro" id="IPR036237">
    <property type="entry name" value="Xyl_isomerase-like_sf"/>
</dbReference>
<dbReference type="AlphaFoldDB" id="A0A1G7H6K3"/>
<evidence type="ECO:0000313" key="4">
    <source>
        <dbReference type="Proteomes" id="UP000182427"/>
    </source>
</evidence>
<organism evidence="3 4">
    <name type="scientific">Terriglobus roseus</name>
    <dbReference type="NCBI Taxonomy" id="392734"/>
    <lineage>
        <taxon>Bacteria</taxon>
        <taxon>Pseudomonadati</taxon>
        <taxon>Acidobacteriota</taxon>
        <taxon>Terriglobia</taxon>
        <taxon>Terriglobales</taxon>
        <taxon>Acidobacteriaceae</taxon>
        <taxon>Terriglobus</taxon>
    </lineage>
</organism>
<evidence type="ECO:0000313" key="3">
    <source>
        <dbReference type="EMBL" id="SDE96070.1"/>
    </source>
</evidence>
<dbReference type="Gene3D" id="3.20.20.150">
    <property type="entry name" value="Divalent-metal-dependent TIM barrel enzymes"/>
    <property type="match status" value="1"/>
</dbReference>
<dbReference type="PROSITE" id="PS51318">
    <property type="entry name" value="TAT"/>
    <property type="match status" value="1"/>
</dbReference>
<proteinExistence type="predicted"/>